<feature type="region of interest" description="Disordered" evidence="4">
    <location>
        <begin position="260"/>
        <end position="310"/>
    </location>
</feature>
<dbReference type="InterPro" id="IPR002347">
    <property type="entry name" value="SDR_fam"/>
</dbReference>
<evidence type="ECO:0000313" key="6">
    <source>
        <dbReference type="EMBL" id="KAA9376835.1"/>
    </source>
</evidence>
<feature type="domain" description="Ketoreductase" evidence="5">
    <location>
        <begin position="3"/>
        <end position="189"/>
    </location>
</feature>
<dbReference type="Proteomes" id="UP000327011">
    <property type="component" value="Unassembled WGS sequence"/>
</dbReference>
<dbReference type="RefSeq" id="WP_150935188.1">
    <property type="nucleotide sequence ID" value="NZ_VYTZ01000007.1"/>
</dbReference>
<dbReference type="PANTHER" id="PTHR43976">
    <property type="entry name" value="SHORT CHAIN DEHYDROGENASE"/>
    <property type="match status" value="1"/>
</dbReference>
<organism evidence="6 7">
    <name type="scientific">Microbispora cellulosiformans</name>
    <dbReference type="NCBI Taxonomy" id="2614688"/>
    <lineage>
        <taxon>Bacteria</taxon>
        <taxon>Bacillati</taxon>
        <taxon>Actinomycetota</taxon>
        <taxon>Actinomycetes</taxon>
        <taxon>Streptosporangiales</taxon>
        <taxon>Streptosporangiaceae</taxon>
        <taxon>Microbispora</taxon>
    </lineage>
</organism>
<dbReference type="GO" id="GO:0016491">
    <property type="term" value="F:oxidoreductase activity"/>
    <property type="evidence" value="ECO:0007669"/>
    <property type="project" value="UniProtKB-KW"/>
</dbReference>
<dbReference type="Pfam" id="PF00106">
    <property type="entry name" value="adh_short"/>
    <property type="match status" value="1"/>
</dbReference>
<evidence type="ECO:0000259" key="5">
    <source>
        <dbReference type="SMART" id="SM00822"/>
    </source>
</evidence>
<dbReference type="InterPro" id="IPR051911">
    <property type="entry name" value="SDR_oxidoreductase"/>
</dbReference>
<comment type="caution">
    <text evidence="6">The sequence shown here is derived from an EMBL/GenBank/DDBJ whole genome shotgun (WGS) entry which is preliminary data.</text>
</comment>
<dbReference type="SUPFAM" id="SSF51735">
    <property type="entry name" value="NAD(P)-binding Rossmann-fold domains"/>
    <property type="match status" value="1"/>
</dbReference>
<dbReference type="InterPro" id="IPR036291">
    <property type="entry name" value="NAD(P)-bd_dom_sf"/>
</dbReference>
<keyword evidence="7" id="KW-1185">Reference proteome</keyword>
<proteinExistence type="inferred from homology"/>
<accession>A0A5J5JYE4</accession>
<dbReference type="SMART" id="SM00822">
    <property type="entry name" value="PKS_KR"/>
    <property type="match status" value="1"/>
</dbReference>
<dbReference type="PANTHER" id="PTHR43976:SF16">
    <property type="entry name" value="SHORT-CHAIN DEHYDROGENASE_REDUCTASE FAMILY PROTEIN"/>
    <property type="match status" value="1"/>
</dbReference>
<dbReference type="Gene3D" id="3.40.50.720">
    <property type="entry name" value="NAD(P)-binding Rossmann-like Domain"/>
    <property type="match status" value="1"/>
</dbReference>
<dbReference type="InterPro" id="IPR057326">
    <property type="entry name" value="KR_dom"/>
</dbReference>
<comment type="similarity">
    <text evidence="1 3">Belongs to the short-chain dehydrogenases/reductases (SDR) family.</text>
</comment>
<evidence type="ECO:0000256" key="2">
    <source>
        <dbReference type="ARBA" id="ARBA00023002"/>
    </source>
</evidence>
<evidence type="ECO:0000256" key="4">
    <source>
        <dbReference type="SAM" id="MobiDB-lite"/>
    </source>
</evidence>
<dbReference type="NCBIfam" id="NF004824">
    <property type="entry name" value="PRK06180.1"/>
    <property type="match status" value="1"/>
</dbReference>
<keyword evidence="2" id="KW-0560">Oxidoreductase</keyword>
<protein>
    <submittedName>
        <fullName evidence="6">SDR family NAD(P)-dependent oxidoreductase</fullName>
    </submittedName>
</protein>
<reference evidence="6 7" key="1">
    <citation type="submission" date="2019-09" db="EMBL/GenBank/DDBJ databases">
        <title>Screening of Novel Bioactive Compounds from Soil-Associated.</title>
        <authorList>
            <person name="Gong X."/>
        </authorList>
    </citation>
    <scope>NUCLEOTIDE SEQUENCE [LARGE SCALE GENOMIC DNA]</scope>
    <source>
        <strain evidence="6 7">Gxj-6</strain>
    </source>
</reference>
<dbReference type="CDD" id="cd05374">
    <property type="entry name" value="17beta-HSD-like_SDR_c"/>
    <property type="match status" value="1"/>
</dbReference>
<gene>
    <name evidence="6" type="ORF">F5972_20380</name>
</gene>
<dbReference type="AlphaFoldDB" id="A0A5J5JYE4"/>
<evidence type="ECO:0000256" key="3">
    <source>
        <dbReference type="RuleBase" id="RU000363"/>
    </source>
</evidence>
<evidence type="ECO:0000256" key="1">
    <source>
        <dbReference type="ARBA" id="ARBA00006484"/>
    </source>
</evidence>
<sequence length="310" mass="32844">MARTWLITGASRGLGRRLTEAVLEAGDQVIATARSPEQLDDLVARHGGRIRAVALDVTDAAAAYRAVKEATDTFGSLDVVVNNAGYGNSAPIEEMAENDFRAQIETNLFGVVNVTRAALPVLRTQRSGVFVQFSSIGGRVGGTPGMGAYQTAKFAVEGFSEVLASEVAPFGVKVIIVEPGAFRTDWQGSSMEIRPVGPEYEQTVGAIHRYRRDTDGTQPGDPARAARIIADVVRDDDPPRRLLLGSDAVASARKAAEIRAAETEKWADVSRSADYPADERQPSRAAPMDIKASTGSAARDGLAAPPALPG</sequence>
<dbReference type="PRINTS" id="PR00080">
    <property type="entry name" value="SDRFAMILY"/>
</dbReference>
<dbReference type="NCBIfam" id="NF006114">
    <property type="entry name" value="PRK08263.1"/>
    <property type="match status" value="1"/>
</dbReference>
<dbReference type="EMBL" id="VYTZ01000007">
    <property type="protein sequence ID" value="KAA9376835.1"/>
    <property type="molecule type" value="Genomic_DNA"/>
</dbReference>
<evidence type="ECO:0000313" key="7">
    <source>
        <dbReference type="Proteomes" id="UP000327011"/>
    </source>
</evidence>
<name>A0A5J5JYE4_9ACTN</name>
<dbReference type="PRINTS" id="PR00081">
    <property type="entry name" value="GDHRDH"/>
</dbReference>